<dbReference type="AlphaFoldDB" id="A0A0E0G6X1"/>
<accession>A0A0E0G6X1</accession>
<feature type="transmembrane region" description="Helical" evidence="2">
    <location>
        <begin position="114"/>
        <end position="135"/>
    </location>
</feature>
<dbReference type="Gramene" id="ONIVA02G18930.1">
    <property type="protein sequence ID" value="ONIVA02G18930.1"/>
    <property type="gene ID" value="ONIVA02G18930"/>
</dbReference>
<proteinExistence type="predicted"/>
<dbReference type="Proteomes" id="UP000006591">
    <property type="component" value="Chromosome 2"/>
</dbReference>
<protein>
    <submittedName>
        <fullName evidence="3">Uncharacterized protein</fullName>
    </submittedName>
</protein>
<keyword evidence="2" id="KW-0812">Transmembrane</keyword>
<keyword evidence="4" id="KW-1185">Reference proteome</keyword>
<evidence type="ECO:0000256" key="2">
    <source>
        <dbReference type="SAM" id="Phobius"/>
    </source>
</evidence>
<feature type="transmembrane region" description="Helical" evidence="2">
    <location>
        <begin position="12"/>
        <end position="32"/>
    </location>
</feature>
<sequence>MAYVTLVLINVRYIYLAIIPVIMLVFISALCNEISLKSKLNRISSSVEAREVGGSGSKKADENCDDATKQDVNSSNEDEHNHGNDKKAEVMVTIAVMPYWVLCLMGQFCGADNFVTSYFLLFLSSSLGALTLMIARLASEIAPRLAPVLDLLHKSTLVVLLLTAHTIATEFLGQDMVVAFMPELLAVILWLGIHLDNGGSSTMSIQKKVTSSQEKEKKIDITSYANGVVAILIVVTAAALAYLAGMDGLELEGRKMWSSWVGRVFPAGCISGLLPYFTALMISHWPGLSPDSSKGAVQLLWFWANVSLAATTMMLICACTLLAATYISSRR</sequence>
<name>A0A0E0G6X1_ORYNI</name>
<evidence type="ECO:0000313" key="3">
    <source>
        <dbReference type="EnsemblPlants" id="ONIVA02G18930.1"/>
    </source>
</evidence>
<feature type="transmembrane region" description="Helical" evidence="2">
    <location>
        <begin position="90"/>
        <end position="108"/>
    </location>
</feature>
<evidence type="ECO:0000256" key="1">
    <source>
        <dbReference type="SAM" id="MobiDB-lite"/>
    </source>
</evidence>
<keyword evidence="2" id="KW-1133">Transmembrane helix</keyword>
<feature type="region of interest" description="Disordered" evidence="1">
    <location>
        <begin position="53"/>
        <end position="84"/>
    </location>
</feature>
<feature type="transmembrane region" description="Helical" evidence="2">
    <location>
        <begin position="264"/>
        <end position="282"/>
    </location>
</feature>
<dbReference type="HOGENOM" id="CLU_054124_0_0_1"/>
<dbReference type="eggNOG" id="ENOG502R3DB">
    <property type="taxonomic scope" value="Eukaryota"/>
</dbReference>
<feature type="transmembrane region" description="Helical" evidence="2">
    <location>
        <begin position="224"/>
        <end position="243"/>
    </location>
</feature>
<feature type="compositionally biased region" description="Basic and acidic residues" evidence="1">
    <location>
        <begin position="58"/>
        <end position="69"/>
    </location>
</feature>
<reference evidence="3" key="2">
    <citation type="submission" date="2018-04" db="EMBL/GenBank/DDBJ databases">
        <title>OnivRS2 (Oryza nivara Reference Sequence Version 2).</title>
        <authorList>
            <person name="Zhang J."/>
            <person name="Kudrna D."/>
            <person name="Lee S."/>
            <person name="Talag J."/>
            <person name="Rajasekar S."/>
            <person name="Welchert J."/>
            <person name="Hsing Y.-I."/>
            <person name="Wing R.A."/>
        </authorList>
    </citation>
    <scope>NUCLEOTIDE SEQUENCE [LARGE SCALE GENOMIC DNA]</scope>
    <source>
        <strain evidence="3">SL10</strain>
    </source>
</reference>
<evidence type="ECO:0000313" key="4">
    <source>
        <dbReference type="Proteomes" id="UP000006591"/>
    </source>
</evidence>
<dbReference type="OMA" id="LMISHWP"/>
<feature type="transmembrane region" description="Helical" evidence="2">
    <location>
        <begin position="302"/>
        <end position="327"/>
    </location>
</feature>
<reference evidence="3" key="1">
    <citation type="submission" date="2015-04" db="UniProtKB">
        <authorList>
            <consortium name="EnsemblPlants"/>
        </authorList>
    </citation>
    <scope>IDENTIFICATION</scope>
    <source>
        <strain evidence="3">SL10</strain>
    </source>
</reference>
<dbReference type="EnsemblPlants" id="ONIVA02G18930.1">
    <property type="protein sequence ID" value="ONIVA02G18930.1"/>
    <property type="gene ID" value="ONIVA02G18930"/>
</dbReference>
<keyword evidence="2" id="KW-0472">Membrane</keyword>
<organism evidence="3">
    <name type="scientific">Oryza nivara</name>
    <name type="common">Indian wild rice</name>
    <name type="synonym">Oryza sativa f. spontanea</name>
    <dbReference type="NCBI Taxonomy" id="4536"/>
    <lineage>
        <taxon>Eukaryota</taxon>
        <taxon>Viridiplantae</taxon>
        <taxon>Streptophyta</taxon>
        <taxon>Embryophyta</taxon>
        <taxon>Tracheophyta</taxon>
        <taxon>Spermatophyta</taxon>
        <taxon>Magnoliopsida</taxon>
        <taxon>Liliopsida</taxon>
        <taxon>Poales</taxon>
        <taxon>Poaceae</taxon>
        <taxon>BOP clade</taxon>
        <taxon>Oryzoideae</taxon>
        <taxon>Oryzeae</taxon>
        <taxon>Oryzinae</taxon>
        <taxon>Oryza</taxon>
    </lineage>
</organism>